<dbReference type="InterPro" id="IPR037185">
    <property type="entry name" value="EmrE-like"/>
</dbReference>
<keyword evidence="6" id="KW-0862">Zinc</keyword>
<accession>A0A196S9X6</accession>
<dbReference type="InterPro" id="IPR013083">
    <property type="entry name" value="Znf_RING/FYVE/PHD"/>
</dbReference>
<dbReference type="InterPro" id="IPR050186">
    <property type="entry name" value="TPT_transporter"/>
</dbReference>
<evidence type="ECO:0000256" key="4">
    <source>
        <dbReference type="ARBA" id="ARBA00022989"/>
    </source>
</evidence>
<evidence type="ECO:0000256" key="5">
    <source>
        <dbReference type="ARBA" id="ARBA00023136"/>
    </source>
</evidence>
<comment type="similarity">
    <text evidence="2">Belongs to the E(R) family.</text>
</comment>
<dbReference type="GO" id="GO:0016020">
    <property type="term" value="C:membrane"/>
    <property type="evidence" value="ECO:0007669"/>
    <property type="project" value="UniProtKB-SubCell"/>
</dbReference>
<proteinExistence type="inferred from homology"/>
<dbReference type="STRING" id="478820.A0A196S9X6"/>
<feature type="transmembrane region" description="Helical" evidence="7">
    <location>
        <begin position="62"/>
        <end position="84"/>
    </location>
</feature>
<feature type="transmembrane region" description="Helical" evidence="7">
    <location>
        <begin position="313"/>
        <end position="332"/>
    </location>
</feature>
<dbReference type="InterPro" id="IPR000781">
    <property type="entry name" value="ERH"/>
</dbReference>
<protein>
    <submittedName>
        <fullName evidence="9">Drug/Metabolite Transporter (DMT) Superfamily protein</fullName>
    </submittedName>
</protein>
<dbReference type="PROSITE" id="PS50089">
    <property type="entry name" value="ZF_RING_2"/>
    <property type="match status" value="1"/>
</dbReference>
<feature type="transmembrane region" description="Helical" evidence="7">
    <location>
        <begin position="352"/>
        <end position="373"/>
    </location>
</feature>
<dbReference type="PANTHER" id="PTHR11132">
    <property type="entry name" value="SOLUTE CARRIER FAMILY 35"/>
    <property type="match status" value="1"/>
</dbReference>
<evidence type="ECO:0000256" key="1">
    <source>
        <dbReference type="ARBA" id="ARBA00004141"/>
    </source>
</evidence>
<evidence type="ECO:0000256" key="7">
    <source>
        <dbReference type="SAM" id="Phobius"/>
    </source>
</evidence>
<reference evidence="9 10" key="1">
    <citation type="submission" date="2016-05" db="EMBL/GenBank/DDBJ databases">
        <title>Nuclear genome of Blastocystis sp. subtype 1 NandII.</title>
        <authorList>
            <person name="Gentekaki E."/>
            <person name="Curtis B."/>
            <person name="Stairs C."/>
            <person name="Eme L."/>
            <person name="Herman E."/>
            <person name="Klimes V."/>
            <person name="Arias M.C."/>
            <person name="Elias M."/>
            <person name="Hilliou F."/>
            <person name="Klute M."/>
            <person name="Malik S.-B."/>
            <person name="Pightling A."/>
            <person name="Rachubinski R."/>
            <person name="Salas D."/>
            <person name="Schlacht A."/>
            <person name="Suga H."/>
            <person name="Archibald J."/>
            <person name="Ball S.G."/>
            <person name="Clark G."/>
            <person name="Dacks J."/>
            <person name="Van Der Giezen M."/>
            <person name="Tsaousis A."/>
            <person name="Roger A."/>
        </authorList>
    </citation>
    <scope>NUCLEOTIDE SEQUENCE [LARGE SCALE GENOMIC DNA]</scope>
    <source>
        <strain evidence="10">ATCC 50177 / NandII</strain>
    </source>
</reference>
<feature type="transmembrane region" description="Helical" evidence="7">
    <location>
        <begin position="100"/>
        <end position="124"/>
    </location>
</feature>
<feature type="transmembrane region" description="Helical" evidence="7">
    <location>
        <begin position="622"/>
        <end position="639"/>
    </location>
</feature>
<feature type="transmembrane region" description="Helical" evidence="7">
    <location>
        <begin position="701"/>
        <end position="721"/>
    </location>
</feature>
<dbReference type="Gene3D" id="3.30.2260.10">
    <property type="entry name" value="Enhancer of rudimentary"/>
    <property type="match status" value="1"/>
</dbReference>
<evidence type="ECO:0000313" key="9">
    <source>
        <dbReference type="EMBL" id="OAO12799.1"/>
    </source>
</evidence>
<keyword evidence="6" id="KW-0479">Metal-binding</keyword>
<organism evidence="9 10">
    <name type="scientific">Blastocystis sp. subtype 1 (strain ATCC 50177 / NandII)</name>
    <dbReference type="NCBI Taxonomy" id="478820"/>
    <lineage>
        <taxon>Eukaryota</taxon>
        <taxon>Sar</taxon>
        <taxon>Stramenopiles</taxon>
        <taxon>Bigyra</taxon>
        <taxon>Opalozoa</taxon>
        <taxon>Opalinata</taxon>
        <taxon>Blastocystidae</taxon>
        <taxon>Blastocystis</taxon>
    </lineage>
</organism>
<dbReference type="EMBL" id="LXWW01000511">
    <property type="protein sequence ID" value="OAO12799.1"/>
    <property type="molecule type" value="Genomic_DNA"/>
</dbReference>
<dbReference type="Pfam" id="PF13920">
    <property type="entry name" value="zf-C3HC4_3"/>
    <property type="match status" value="1"/>
</dbReference>
<dbReference type="SMART" id="SM00184">
    <property type="entry name" value="RING"/>
    <property type="match status" value="1"/>
</dbReference>
<feature type="transmembrane region" description="Helical" evidence="7">
    <location>
        <begin position="646"/>
        <end position="663"/>
    </location>
</feature>
<evidence type="ECO:0000313" key="10">
    <source>
        <dbReference type="Proteomes" id="UP000078348"/>
    </source>
</evidence>
<dbReference type="OrthoDB" id="6418713at2759"/>
<keyword evidence="4 7" id="KW-1133">Transmembrane helix</keyword>
<gene>
    <name evidence="9" type="ORF">AV274_5524</name>
</gene>
<evidence type="ECO:0000256" key="2">
    <source>
        <dbReference type="ARBA" id="ARBA00007491"/>
    </source>
</evidence>
<feature type="transmembrane region" description="Helical" evidence="7">
    <location>
        <begin position="264"/>
        <end position="288"/>
    </location>
</feature>
<comment type="subcellular location">
    <subcellularLocation>
        <location evidence="1">Membrane</location>
        <topology evidence="1">Multi-pass membrane protein</topology>
    </subcellularLocation>
</comment>
<feature type="transmembrane region" description="Helical" evidence="7">
    <location>
        <begin position="171"/>
        <end position="192"/>
    </location>
</feature>
<feature type="transmembrane region" description="Helical" evidence="7">
    <location>
        <begin position="549"/>
        <end position="572"/>
    </location>
</feature>
<feature type="transmembrane region" description="Helical" evidence="7">
    <location>
        <begin position="787"/>
        <end position="805"/>
    </location>
</feature>
<evidence type="ECO:0000259" key="8">
    <source>
        <dbReference type="PROSITE" id="PS50089"/>
    </source>
</evidence>
<evidence type="ECO:0000256" key="6">
    <source>
        <dbReference type="PROSITE-ProRule" id="PRU00175"/>
    </source>
</evidence>
<sequence length="899" mass="102120">MSAYVPESEEVVAIHEPLNPQANDSLGETKAANSKVRLYISLMRPGRLTYWLKIDNSFLKSLVHYFAFVILPILLGIACITLQLEIESTYQYYHKFTDSSWWSICAPLLFVFGIPPCVAVIRFIKTVVNVHNVPKHLIKLQFGRVFFFFGLLTTFLLLFCRAVDYAPVNDVLAMIPLCLGWAIAAPCLHARITGLNAFICRWHLNEPGDDHDRLLMWKATMFKGQILLEQLAFFLLTWLFVSIDIACFHSTLPLSVPVALFLQAPLLLFTLACMVTLILTAPILFAYLPPWRKHWKRTFGEVDLSRLGRAMEIAARVCLFLVITCLLLLSVFAEVEWFFAVVAAEYSITMSLLRVSAGLCLALALVFFLLLFVRIEMGSCSPENVLHQIAVRLFASSDSQDREVGNRQWRDMLQQLPPYLVRTDVGVYSVLPEFLDVATEVTETEAEEEEEELCVICMAELANCVLLPCGHGGCCCNCAKVLYQQISKQVCPLCRQHIEQVAKIKPRSSKVYNNYRIYSITVAILVWYLSSILATVVNKKLISGKEHVFPLTLTFAHVFISSLCDILNMCMFHRRELKFYSKNLNLWLIIRYISPLAIAMISTKLLTYVSYGYIPVSLTHTVKALQPFFNVLIVFVWTGEGVDKKTLLSLIPIVFGVAYASFTELEFNMVGFMSALVSTIVGVWQSVYLKMLMRMGLEKNFLHWCNGTFSWILLMPIVLYYEYRVGSWRNINFKHLIISSLVQYLSSIASYYTMSLVTSLSYSIASTLKRVSIIISSVLYFGKSITLSNLFGIAVASFGAVLYNIQSKKTNRRRVSPQLKANRELSYTDLNIVSLFEAELMRMNPTIPTLQYHISDINNYVDSLTECNILVYSNEIAAYIPFGKAGIKQKIVDFMSRRA</sequence>
<feature type="transmembrane region" description="Helical" evidence="7">
    <location>
        <begin position="584"/>
        <end position="602"/>
    </location>
</feature>
<feature type="transmembrane region" description="Helical" evidence="7">
    <location>
        <begin position="515"/>
        <end position="537"/>
    </location>
</feature>
<dbReference type="AlphaFoldDB" id="A0A196S9X6"/>
<keyword evidence="6" id="KW-0863">Zinc-finger</keyword>
<dbReference type="InterPro" id="IPR004853">
    <property type="entry name" value="Sugar_P_trans_dom"/>
</dbReference>
<feature type="transmembrane region" description="Helical" evidence="7">
    <location>
        <begin position="145"/>
        <end position="165"/>
    </location>
</feature>
<dbReference type="SUPFAM" id="SSF103481">
    <property type="entry name" value="Multidrug resistance efflux transporter EmrE"/>
    <property type="match status" value="2"/>
</dbReference>
<keyword evidence="10" id="KW-1185">Reference proteome</keyword>
<dbReference type="SUPFAM" id="SSF143875">
    <property type="entry name" value="ERH-like"/>
    <property type="match status" value="1"/>
</dbReference>
<keyword evidence="5 7" id="KW-0472">Membrane</keyword>
<feature type="transmembrane region" description="Helical" evidence="7">
    <location>
        <begin position="669"/>
        <end position="689"/>
    </location>
</feature>
<keyword evidence="3 7" id="KW-0812">Transmembrane</keyword>
<dbReference type="Pfam" id="PF01133">
    <property type="entry name" value="ER"/>
    <property type="match status" value="1"/>
</dbReference>
<dbReference type="GO" id="GO:0008270">
    <property type="term" value="F:zinc ion binding"/>
    <property type="evidence" value="ECO:0007669"/>
    <property type="project" value="UniProtKB-KW"/>
</dbReference>
<comment type="caution">
    <text evidence="9">The sequence shown here is derived from an EMBL/GenBank/DDBJ whole genome shotgun (WGS) entry which is preliminary data.</text>
</comment>
<dbReference type="SUPFAM" id="SSF57850">
    <property type="entry name" value="RING/U-box"/>
    <property type="match status" value="1"/>
</dbReference>
<name>A0A196S9X6_BLAHN</name>
<feature type="transmembrane region" description="Helical" evidence="7">
    <location>
        <begin position="231"/>
        <end position="252"/>
    </location>
</feature>
<dbReference type="Proteomes" id="UP000078348">
    <property type="component" value="Unassembled WGS sequence"/>
</dbReference>
<evidence type="ECO:0000256" key="3">
    <source>
        <dbReference type="ARBA" id="ARBA00022692"/>
    </source>
</evidence>
<dbReference type="InterPro" id="IPR001841">
    <property type="entry name" value="Znf_RING"/>
</dbReference>
<dbReference type="Pfam" id="PF03151">
    <property type="entry name" value="TPT"/>
    <property type="match status" value="1"/>
</dbReference>
<dbReference type="InterPro" id="IPR035912">
    <property type="entry name" value="EHR_sf"/>
</dbReference>
<feature type="domain" description="RING-type" evidence="8">
    <location>
        <begin position="454"/>
        <end position="495"/>
    </location>
</feature>
<dbReference type="Gene3D" id="3.30.40.10">
    <property type="entry name" value="Zinc/RING finger domain, C3HC4 (zinc finger)"/>
    <property type="match status" value="1"/>
</dbReference>